<evidence type="ECO:0000256" key="2">
    <source>
        <dbReference type="SAM" id="Phobius"/>
    </source>
</evidence>
<feature type="transmembrane region" description="Helical" evidence="2">
    <location>
        <begin position="100"/>
        <end position="119"/>
    </location>
</feature>
<gene>
    <name evidence="4" type="ORF">ACFSYJ_00625</name>
</gene>
<dbReference type="RefSeq" id="WP_345402071.1">
    <property type="nucleotide sequence ID" value="NZ_BAABHG010000013.1"/>
</dbReference>
<evidence type="ECO:0000256" key="1">
    <source>
        <dbReference type="SAM" id="MobiDB-lite"/>
    </source>
</evidence>
<name>A0ABW5G7L2_9PSEU</name>
<dbReference type="InterPro" id="IPR027383">
    <property type="entry name" value="Znf_put"/>
</dbReference>
<dbReference type="EMBL" id="JBHUKU010000001">
    <property type="protein sequence ID" value="MFD2457075.1"/>
    <property type="molecule type" value="Genomic_DNA"/>
</dbReference>
<feature type="transmembrane region" description="Helical" evidence="2">
    <location>
        <begin position="139"/>
        <end position="155"/>
    </location>
</feature>
<feature type="compositionally biased region" description="Basic residues" evidence="1">
    <location>
        <begin position="242"/>
        <end position="259"/>
    </location>
</feature>
<organism evidence="4 5">
    <name type="scientific">Amycolatopsis samaneae</name>
    <dbReference type="NCBI Taxonomy" id="664691"/>
    <lineage>
        <taxon>Bacteria</taxon>
        <taxon>Bacillati</taxon>
        <taxon>Actinomycetota</taxon>
        <taxon>Actinomycetes</taxon>
        <taxon>Pseudonocardiales</taxon>
        <taxon>Pseudonocardiaceae</taxon>
        <taxon>Amycolatopsis</taxon>
    </lineage>
</organism>
<dbReference type="Proteomes" id="UP001597419">
    <property type="component" value="Unassembled WGS sequence"/>
</dbReference>
<keyword evidence="2" id="KW-0812">Transmembrane</keyword>
<sequence length="259" mass="26936">MEYSGSAGNRPASSSDYWEVRCEECREGLSARIDGETEPGAPGALDRHLSGCAACRTWFAAAERLNRGLLLRPAPPVPDLTEAILDRAPAPSAEGWPVRIALGVVAVAQLGLAFAQLLGSGGAHHLDPVELAGHLAHESGAWNLAVGVGLLWATFRPKTASGQLPLLTGFVLVLSGVSAGDLLGGQVTAGRVLTHTLVVLGLALLYAVHRQHRERHSPSPTVVRDGADGVTASTAGAGPVARPRHRPGSRRRASGRHAA</sequence>
<keyword evidence="5" id="KW-1185">Reference proteome</keyword>
<accession>A0ABW5G7L2</accession>
<evidence type="ECO:0000313" key="5">
    <source>
        <dbReference type="Proteomes" id="UP001597419"/>
    </source>
</evidence>
<dbReference type="Pfam" id="PF13490">
    <property type="entry name" value="zf-HC2"/>
    <property type="match status" value="1"/>
</dbReference>
<comment type="caution">
    <text evidence="4">The sequence shown here is derived from an EMBL/GenBank/DDBJ whole genome shotgun (WGS) entry which is preliminary data.</text>
</comment>
<feature type="domain" description="Putative zinc-finger" evidence="3">
    <location>
        <begin position="22"/>
        <end position="56"/>
    </location>
</feature>
<evidence type="ECO:0000259" key="3">
    <source>
        <dbReference type="Pfam" id="PF13490"/>
    </source>
</evidence>
<feature type="transmembrane region" description="Helical" evidence="2">
    <location>
        <begin position="189"/>
        <end position="208"/>
    </location>
</feature>
<proteinExistence type="predicted"/>
<evidence type="ECO:0000313" key="4">
    <source>
        <dbReference type="EMBL" id="MFD2457075.1"/>
    </source>
</evidence>
<reference evidence="5" key="1">
    <citation type="journal article" date="2019" name="Int. J. Syst. Evol. Microbiol.">
        <title>The Global Catalogue of Microorganisms (GCM) 10K type strain sequencing project: providing services to taxonomists for standard genome sequencing and annotation.</title>
        <authorList>
            <consortium name="The Broad Institute Genomics Platform"/>
            <consortium name="The Broad Institute Genome Sequencing Center for Infectious Disease"/>
            <person name="Wu L."/>
            <person name="Ma J."/>
        </authorList>
    </citation>
    <scope>NUCLEOTIDE SEQUENCE [LARGE SCALE GENOMIC DNA]</scope>
    <source>
        <strain evidence="5">CGMCC 4.7643</strain>
    </source>
</reference>
<keyword evidence="2" id="KW-1133">Transmembrane helix</keyword>
<feature type="transmembrane region" description="Helical" evidence="2">
    <location>
        <begin position="164"/>
        <end position="183"/>
    </location>
</feature>
<protein>
    <submittedName>
        <fullName evidence="4">Zf-HC2 domain-containing protein</fullName>
    </submittedName>
</protein>
<keyword evidence="2" id="KW-0472">Membrane</keyword>
<feature type="region of interest" description="Disordered" evidence="1">
    <location>
        <begin position="215"/>
        <end position="259"/>
    </location>
</feature>